<dbReference type="Pfam" id="PF13694">
    <property type="entry name" value="Hph"/>
    <property type="match status" value="1"/>
</dbReference>
<protein>
    <submittedName>
        <fullName evidence="4">Protein HPH2</fullName>
    </submittedName>
</protein>
<name>A0ABR4NMP2_9SACH</name>
<keyword evidence="3" id="KW-0472">Membrane</keyword>
<sequence>MDILIKRMEDPNMAPPNINNRIHRAKSGEGNEESNKKEGLFERRFGTIGRAKTLGNSLPRNTDLNALVKRAREMEEKQRNAASEAEQLNIHRPRRGTLILETEDDDEDGVSMQTHSSVNLSGSQKTIDYSKVNTGSRRMESKFDTQKIFEPYVRRSLSDPKKSWDGKVISDDAIDPTAGLDWKPDLSSLTVNSKPILPRQITASNLASLTDGKNKFPERRMSKRPAIPDYTSVTTGAFSDCMFNNDFDKAQNSALKPNKNERNDSLKPKTDLNEQRERRPSKAVYDESEKLAASKDKVVPNSLEDKTSSKPQLGTHPSQYHNTHKKHRHQKTPSQNFGSTDQKRLVNQFLQSIEKPLNNSTLNTSNTSAFVSSLSVGKYGGVFNIPQREDPPEFIDYSSSLSLQSLLYHDLADGNGQRKKNLRLLSAANLRPGSMTPSSYSSASLSSSIEASTNPGNSYSMISMNTGSEVALPMAAQRGGRSKAKNSDAGFTESNMQLNTNESDYYQQHITSQLAKLEHQIKHDLKAIVLKDEIELQNSLTSFDALTDDLQNLKSQIVKLKNTVENDYLIVLKADFDEKNPDSFQSQLRHTVDENVKQLEQLEQRMATCQKQLLEQKETMRKMESLLYLENSLMVSNQNTRLAYKYRYVVYDIMTLTVLFIIAYYIKKWLWN</sequence>
<keyword evidence="1" id="KW-0175">Coiled coil</keyword>
<gene>
    <name evidence="4" type="ORF">RNJ44_02155</name>
</gene>
<feature type="compositionally biased region" description="Basic and acidic residues" evidence="2">
    <location>
        <begin position="1"/>
        <end position="10"/>
    </location>
</feature>
<dbReference type="Proteomes" id="UP001623330">
    <property type="component" value="Unassembled WGS sequence"/>
</dbReference>
<evidence type="ECO:0000256" key="1">
    <source>
        <dbReference type="SAM" id="Coils"/>
    </source>
</evidence>
<feature type="transmembrane region" description="Helical" evidence="3">
    <location>
        <begin position="648"/>
        <end position="666"/>
    </location>
</feature>
<evidence type="ECO:0000313" key="5">
    <source>
        <dbReference type="Proteomes" id="UP001623330"/>
    </source>
</evidence>
<keyword evidence="3" id="KW-0812">Transmembrane</keyword>
<feature type="coiled-coil region" evidence="1">
    <location>
        <begin position="64"/>
        <end position="91"/>
    </location>
</feature>
<feature type="region of interest" description="Disordered" evidence="2">
    <location>
        <begin position="430"/>
        <end position="449"/>
    </location>
</feature>
<dbReference type="EMBL" id="JBEVYD010000012">
    <property type="protein sequence ID" value="KAL3229068.1"/>
    <property type="molecule type" value="Genomic_DNA"/>
</dbReference>
<evidence type="ECO:0000256" key="2">
    <source>
        <dbReference type="SAM" id="MobiDB-lite"/>
    </source>
</evidence>
<organism evidence="4 5">
    <name type="scientific">Nakaseomyces bracarensis</name>
    <dbReference type="NCBI Taxonomy" id="273131"/>
    <lineage>
        <taxon>Eukaryota</taxon>
        <taxon>Fungi</taxon>
        <taxon>Dikarya</taxon>
        <taxon>Ascomycota</taxon>
        <taxon>Saccharomycotina</taxon>
        <taxon>Saccharomycetes</taxon>
        <taxon>Saccharomycetales</taxon>
        <taxon>Saccharomycetaceae</taxon>
        <taxon>Nakaseomyces</taxon>
    </lineage>
</organism>
<keyword evidence="3" id="KW-1133">Transmembrane helix</keyword>
<feature type="coiled-coil region" evidence="1">
    <location>
        <begin position="543"/>
        <end position="619"/>
    </location>
</feature>
<feature type="compositionally biased region" description="Low complexity" evidence="2">
    <location>
        <begin position="434"/>
        <end position="449"/>
    </location>
</feature>
<feature type="compositionally biased region" description="Basic residues" evidence="2">
    <location>
        <begin position="322"/>
        <end position="331"/>
    </location>
</feature>
<dbReference type="InterPro" id="IPR025752">
    <property type="entry name" value="HPH_family"/>
</dbReference>
<feature type="region of interest" description="Disordered" evidence="2">
    <location>
        <begin position="1"/>
        <end position="39"/>
    </location>
</feature>
<evidence type="ECO:0000313" key="4">
    <source>
        <dbReference type="EMBL" id="KAL3229068.1"/>
    </source>
</evidence>
<feature type="compositionally biased region" description="Basic and acidic residues" evidence="2">
    <location>
        <begin position="26"/>
        <end position="39"/>
    </location>
</feature>
<evidence type="ECO:0000256" key="3">
    <source>
        <dbReference type="SAM" id="Phobius"/>
    </source>
</evidence>
<feature type="compositionally biased region" description="Polar residues" evidence="2">
    <location>
        <begin position="309"/>
        <end position="321"/>
    </location>
</feature>
<accession>A0ABR4NMP2</accession>
<feature type="compositionally biased region" description="Basic and acidic residues" evidence="2">
    <location>
        <begin position="258"/>
        <end position="308"/>
    </location>
</feature>
<reference evidence="4 5" key="1">
    <citation type="submission" date="2024-05" db="EMBL/GenBank/DDBJ databases">
        <title>Long read based assembly of the Candida bracarensis genome reveals expanded adhesin content.</title>
        <authorList>
            <person name="Marcet-Houben M."/>
            <person name="Ksiezopolska E."/>
            <person name="Gabaldon T."/>
        </authorList>
    </citation>
    <scope>NUCLEOTIDE SEQUENCE [LARGE SCALE GENOMIC DNA]</scope>
    <source>
        <strain evidence="4 5">CBM6</strain>
    </source>
</reference>
<feature type="region of interest" description="Disordered" evidence="2">
    <location>
        <begin position="250"/>
        <end position="339"/>
    </location>
</feature>
<proteinExistence type="predicted"/>
<comment type="caution">
    <text evidence="4">The sequence shown here is derived from an EMBL/GenBank/DDBJ whole genome shotgun (WGS) entry which is preliminary data.</text>
</comment>
<keyword evidence="5" id="KW-1185">Reference proteome</keyword>